<dbReference type="AlphaFoldDB" id="A0A450Z281"/>
<organism evidence="1">
    <name type="scientific">Candidatus Kentrum sp. TC</name>
    <dbReference type="NCBI Taxonomy" id="2126339"/>
    <lineage>
        <taxon>Bacteria</taxon>
        <taxon>Pseudomonadati</taxon>
        <taxon>Pseudomonadota</taxon>
        <taxon>Gammaproteobacteria</taxon>
        <taxon>Candidatus Kentrum</taxon>
    </lineage>
</organism>
<proteinExistence type="predicted"/>
<dbReference type="Gene3D" id="2.40.160.50">
    <property type="entry name" value="membrane protein fhac: a member of the omp85/tpsb transporter family"/>
    <property type="match status" value="1"/>
</dbReference>
<dbReference type="EMBL" id="CAADFW010000100">
    <property type="protein sequence ID" value="VFK63583.1"/>
    <property type="molecule type" value="Genomic_DNA"/>
</dbReference>
<protein>
    <submittedName>
        <fullName evidence="1">Uncharacterized protein</fullName>
    </submittedName>
</protein>
<reference evidence="1" key="1">
    <citation type="submission" date="2019-02" db="EMBL/GenBank/DDBJ databases">
        <authorList>
            <person name="Gruber-Vodicka R. H."/>
            <person name="Seah K. B. B."/>
        </authorList>
    </citation>
    <scope>NUCLEOTIDE SEQUENCE</scope>
    <source>
        <strain evidence="1">BECK_BZ125</strain>
        <strain evidence="2">BECK_BZ126</strain>
    </source>
</reference>
<gene>
    <name evidence="1" type="ORF">BECKTC1821E_GA0114239_10973</name>
    <name evidence="2" type="ORF">BECKTC1821F_GA0114240_11008</name>
</gene>
<accession>A0A450Z281</accession>
<dbReference type="EMBL" id="CAADFT010000097">
    <property type="protein sequence ID" value="VFK47894.1"/>
    <property type="molecule type" value="Genomic_DNA"/>
</dbReference>
<sequence>MIMENSNYVENCSEIGFPIRHTCRQSGIVYRKFSRQPISRQFRFRRGMGDGPLSMFARKICIVAEVLLLSACAISPPPSTNLIHWPNLSLSNSPLSDASISSVSPSPEMGKDYSEKNLDLDMEQRYSGKNGISRIAKAYLDYTFFSRRTGHLRQDFQGRLGITHKTTDTDYQDMPKLRSKLIQDYSLSSLGSLQTDNLDTLSYSEAEYLGDNSFLASLEWRLNAPGFADKPVFDNLTWGDVLQISFFADYGKTFSNSMESTDAQEHEFGIGTGLRFLLPGRFTANFQAAYPLDSWERNSIMTNYEEASNTNRTQYWFDFSYNF</sequence>
<name>A0A450Z281_9GAMM</name>
<evidence type="ECO:0000313" key="1">
    <source>
        <dbReference type="EMBL" id="VFK47894.1"/>
    </source>
</evidence>
<evidence type="ECO:0000313" key="2">
    <source>
        <dbReference type="EMBL" id="VFK63583.1"/>
    </source>
</evidence>